<name>A0A699WV35_TANCI</name>
<accession>A0A699WV35</accession>
<organism evidence="1">
    <name type="scientific">Tanacetum cinerariifolium</name>
    <name type="common">Dalmatian daisy</name>
    <name type="synonym">Chrysanthemum cinerariifolium</name>
    <dbReference type="NCBI Taxonomy" id="118510"/>
    <lineage>
        <taxon>Eukaryota</taxon>
        <taxon>Viridiplantae</taxon>
        <taxon>Streptophyta</taxon>
        <taxon>Embryophyta</taxon>
        <taxon>Tracheophyta</taxon>
        <taxon>Spermatophyta</taxon>
        <taxon>Magnoliopsida</taxon>
        <taxon>eudicotyledons</taxon>
        <taxon>Gunneridae</taxon>
        <taxon>Pentapetalae</taxon>
        <taxon>asterids</taxon>
        <taxon>campanulids</taxon>
        <taxon>Asterales</taxon>
        <taxon>Asteraceae</taxon>
        <taxon>Asteroideae</taxon>
        <taxon>Anthemideae</taxon>
        <taxon>Anthemidinae</taxon>
        <taxon>Tanacetum</taxon>
    </lineage>
</organism>
<feature type="non-terminal residue" evidence="1">
    <location>
        <position position="1"/>
    </location>
</feature>
<proteinExistence type="predicted"/>
<comment type="caution">
    <text evidence="1">The sequence shown here is derived from an EMBL/GenBank/DDBJ whole genome shotgun (WGS) entry which is preliminary data.</text>
</comment>
<reference evidence="1" key="1">
    <citation type="journal article" date="2019" name="Sci. Rep.">
        <title>Draft genome of Tanacetum cinerariifolium, the natural source of mosquito coil.</title>
        <authorList>
            <person name="Yamashiro T."/>
            <person name="Shiraishi A."/>
            <person name="Satake H."/>
            <person name="Nakayama K."/>
        </authorList>
    </citation>
    <scope>NUCLEOTIDE SEQUENCE</scope>
</reference>
<evidence type="ECO:0000313" key="1">
    <source>
        <dbReference type="EMBL" id="GFD50869.1"/>
    </source>
</evidence>
<dbReference type="EMBL" id="BKCJ011762724">
    <property type="protein sequence ID" value="GFD50869.1"/>
    <property type="molecule type" value="Genomic_DNA"/>
</dbReference>
<gene>
    <name evidence="1" type="ORF">Tci_922838</name>
</gene>
<sequence length="92" mass="10438">AVEIVTTAKLMTEVVTTVATQRKRVVIRDPEEELHDATLAGTLSVKDKGKGILVEDPKPMKKKDQIEMDAKYARKLQEELDKENKESFKKIN</sequence>
<dbReference type="AlphaFoldDB" id="A0A699WV35"/>
<protein>
    <submittedName>
        <fullName evidence="1">Uncharacterized protein</fullName>
    </submittedName>
</protein>